<dbReference type="SUPFAM" id="SSF55811">
    <property type="entry name" value="Nudix"/>
    <property type="match status" value="1"/>
</dbReference>
<comment type="cofactor">
    <cofactor evidence="1">
        <name>Mn(2+)</name>
        <dbReference type="ChEBI" id="CHEBI:29035"/>
    </cofactor>
</comment>
<dbReference type="GO" id="GO:0016818">
    <property type="term" value="F:hydrolase activity, acting on acid anhydrides, in phosphorus-containing anhydrides"/>
    <property type="evidence" value="ECO:0007669"/>
    <property type="project" value="InterPro"/>
</dbReference>
<evidence type="ECO:0000256" key="1">
    <source>
        <dbReference type="ARBA" id="ARBA00001936"/>
    </source>
</evidence>
<name>A0A5B8XQ32_9DELT</name>
<organism evidence="9 10">
    <name type="scientific">Microvenator marinus</name>
    <dbReference type="NCBI Taxonomy" id="2600177"/>
    <lineage>
        <taxon>Bacteria</taxon>
        <taxon>Deltaproteobacteria</taxon>
        <taxon>Bradymonadales</taxon>
        <taxon>Microvenatoraceae</taxon>
        <taxon>Microvenator</taxon>
    </lineage>
</organism>
<dbReference type="Gene3D" id="3.90.79.10">
    <property type="entry name" value="Nucleoside Triphosphate Pyrophosphohydrolase"/>
    <property type="match status" value="1"/>
</dbReference>
<keyword evidence="6" id="KW-0464">Manganese</keyword>
<dbReference type="AlphaFoldDB" id="A0A5B8XQ32"/>
<dbReference type="GO" id="GO:0046872">
    <property type="term" value="F:metal ion binding"/>
    <property type="evidence" value="ECO:0007669"/>
    <property type="project" value="UniProtKB-KW"/>
</dbReference>
<sequence length="226" mass="25704">MKVRDAATMLVLRESPTQVYMVKRHSKSAFLANAWVYPGGALDPSDFDPQLQERVDISGEEASETLKISDPNHALAFFLAAIRETFEEAGLLLATRDGQRVEHLGVEFQEYRSGMQRAEHGLLTLAEAFDLEFPVSKMRYLDHWITPEYAPRRFDTRFFVVEAPKHDAVHDELETVDGVWISPEEALRRGRSGEWFIAPPTESTLEKLLSTSEPRQKREPSSTIAE</sequence>
<keyword evidence="5" id="KW-0460">Magnesium</keyword>
<keyword evidence="4" id="KW-0378">Hydrolase</keyword>
<dbReference type="CDD" id="cd18870">
    <property type="entry name" value="NUDIX_AcylCoAdiphos_Nudt19"/>
    <property type="match status" value="1"/>
</dbReference>
<evidence type="ECO:0000256" key="4">
    <source>
        <dbReference type="ARBA" id="ARBA00022801"/>
    </source>
</evidence>
<evidence type="ECO:0000313" key="10">
    <source>
        <dbReference type="Proteomes" id="UP000321595"/>
    </source>
</evidence>
<evidence type="ECO:0000313" key="9">
    <source>
        <dbReference type="EMBL" id="QED27625.1"/>
    </source>
</evidence>
<feature type="domain" description="Nudix hydrolase" evidence="8">
    <location>
        <begin position="2"/>
        <end position="203"/>
    </location>
</feature>
<dbReference type="InterPro" id="IPR015797">
    <property type="entry name" value="NUDIX_hydrolase-like_dom_sf"/>
</dbReference>
<evidence type="ECO:0000256" key="2">
    <source>
        <dbReference type="ARBA" id="ARBA00001946"/>
    </source>
</evidence>
<evidence type="ECO:0000256" key="3">
    <source>
        <dbReference type="ARBA" id="ARBA00022723"/>
    </source>
</evidence>
<keyword evidence="3" id="KW-0479">Metal-binding</keyword>
<dbReference type="InterPro" id="IPR000086">
    <property type="entry name" value="NUDIX_hydrolase_dom"/>
</dbReference>
<dbReference type="PANTHER" id="PTHR12318:SF0">
    <property type="entry name" value="ACYL-COENZYME A DIPHOSPHATASE NUDT19"/>
    <property type="match status" value="1"/>
</dbReference>
<feature type="region of interest" description="Disordered" evidence="7">
    <location>
        <begin position="202"/>
        <end position="226"/>
    </location>
</feature>
<keyword evidence="10" id="KW-1185">Reference proteome</keyword>
<dbReference type="KEGG" id="bbae:FRD01_10310"/>
<dbReference type="EMBL" id="CP042467">
    <property type="protein sequence ID" value="QED27625.1"/>
    <property type="molecule type" value="Genomic_DNA"/>
</dbReference>
<reference evidence="9 10" key="1">
    <citation type="submission" date="2019-08" db="EMBL/GenBank/DDBJ databases">
        <authorList>
            <person name="Liang Q."/>
        </authorList>
    </citation>
    <scope>NUCLEOTIDE SEQUENCE [LARGE SCALE GENOMIC DNA]</scope>
    <source>
        <strain evidence="9 10">V1718</strain>
    </source>
</reference>
<gene>
    <name evidence="9" type="ORF">FRD01_10310</name>
</gene>
<evidence type="ECO:0000256" key="6">
    <source>
        <dbReference type="ARBA" id="ARBA00023211"/>
    </source>
</evidence>
<evidence type="ECO:0000256" key="5">
    <source>
        <dbReference type="ARBA" id="ARBA00022842"/>
    </source>
</evidence>
<dbReference type="OrthoDB" id="9788263at2"/>
<dbReference type="PANTHER" id="PTHR12318">
    <property type="entry name" value="TESTOSTERONE-REGULATED PROTEIN RP2"/>
    <property type="match status" value="1"/>
</dbReference>
<accession>A0A5B8XQ32</accession>
<evidence type="ECO:0000259" key="8">
    <source>
        <dbReference type="PROSITE" id="PS51462"/>
    </source>
</evidence>
<proteinExistence type="predicted"/>
<protein>
    <recommendedName>
        <fullName evidence="8">Nudix hydrolase domain-containing protein</fullName>
    </recommendedName>
</protein>
<dbReference type="PROSITE" id="PS51462">
    <property type="entry name" value="NUDIX"/>
    <property type="match status" value="1"/>
</dbReference>
<evidence type="ECO:0000256" key="7">
    <source>
        <dbReference type="SAM" id="MobiDB-lite"/>
    </source>
</evidence>
<comment type="cofactor">
    <cofactor evidence="2">
        <name>Mg(2+)</name>
        <dbReference type="ChEBI" id="CHEBI:18420"/>
    </cofactor>
</comment>
<dbReference type="InterPro" id="IPR039121">
    <property type="entry name" value="NUDT19"/>
</dbReference>
<dbReference type="Proteomes" id="UP000321595">
    <property type="component" value="Chromosome"/>
</dbReference>
<dbReference type="RefSeq" id="WP_146959327.1">
    <property type="nucleotide sequence ID" value="NZ_CP042467.1"/>
</dbReference>